<sequence>MKISGKIYKNREDLPCLMPVFPLLGMLLLPGGRFSFSIFDSQHVALFDSALAGDRLIALVQPALDSSAKNNDQCLSQIGCIGRITSFIETDEGHYVVTLTGICRFRLLEEAYQLNFWRCFYIAPFITDLVSEENDDVDRVTLLEVFRNYLLANNLEGDWDSLEKATNEVLVNSLAMLSPFSEAEKQALLEAPDFRARTQTLITIMKVILAHDIGQSKNRLQ</sequence>
<dbReference type="Proteomes" id="UP000736856">
    <property type="component" value="Unassembled WGS sequence"/>
</dbReference>
<dbReference type="InterPro" id="IPR015947">
    <property type="entry name" value="PUA-like_sf"/>
</dbReference>
<dbReference type="AlphaFoldDB" id="A0A937DLK8"/>
<evidence type="ECO:0000313" key="3">
    <source>
        <dbReference type="Proteomes" id="UP000736856"/>
    </source>
</evidence>
<dbReference type="Gene3D" id="2.30.130.40">
    <property type="entry name" value="LON domain-like"/>
    <property type="match status" value="1"/>
</dbReference>
<accession>A0A937DLK8</accession>
<dbReference type="Pfam" id="PF02190">
    <property type="entry name" value="LON_substr_bdg"/>
    <property type="match status" value="1"/>
</dbReference>
<dbReference type="InterPro" id="IPR003111">
    <property type="entry name" value="Lon_prtase_N"/>
</dbReference>
<dbReference type="SMART" id="SM00464">
    <property type="entry name" value="LON"/>
    <property type="match status" value="1"/>
</dbReference>
<reference evidence="2" key="1">
    <citation type="submission" date="2019-02" db="EMBL/GenBank/DDBJ databases">
        <title>A novel Candidatus Liberibacter species associated with the New Zealand native fuchsia psyllid, Ctenarytaina fuchsiae.</title>
        <authorList>
            <person name="Thompson S.M."/>
            <person name="Jorgensen N."/>
            <person name="David C."/>
            <person name="Bulman S.R."/>
            <person name="Smith G.R."/>
        </authorList>
    </citation>
    <scope>NUCLEOTIDE SEQUENCE</scope>
    <source>
        <strain evidence="2">Oxford</strain>
    </source>
</reference>
<comment type="caution">
    <text evidence="2">The sequence shown here is derived from an EMBL/GenBank/DDBJ whole genome shotgun (WGS) entry which is preliminary data.</text>
</comment>
<dbReference type="InterPro" id="IPR046336">
    <property type="entry name" value="Lon_prtase_N_sf"/>
</dbReference>
<proteinExistence type="predicted"/>
<name>A0A937DLK8_9HYPH</name>
<protein>
    <submittedName>
        <fullName evidence="2">Peptidase S16</fullName>
    </submittedName>
</protein>
<dbReference type="EMBL" id="SEOL01000001">
    <property type="protein sequence ID" value="MBL0848669.1"/>
    <property type="molecule type" value="Genomic_DNA"/>
</dbReference>
<dbReference type="PANTHER" id="PTHR46732">
    <property type="entry name" value="ATP-DEPENDENT PROTEASE LA (LON) DOMAIN PROTEIN"/>
    <property type="match status" value="1"/>
</dbReference>
<evidence type="ECO:0000313" key="2">
    <source>
        <dbReference type="EMBL" id="MBL0848669.1"/>
    </source>
</evidence>
<feature type="domain" description="Lon N-terminal" evidence="1">
    <location>
        <begin position="18"/>
        <end position="209"/>
    </location>
</feature>
<organism evidence="2 3">
    <name type="scientific">Candidatus Liberibacter ctenarytainae</name>
    <dbReference type="NCBI Taxonomy" id="2020335"/>
    <lineage>
        <taxon>Bacteria</taxon>
        <taxon>Pseudomonadati</taxon>
        <taxon>Pseudomonadota</taxon>
        <taxon>Alphaproteobacteria</taxon>
        <taxon>Hyphomicrobiales</taxon>
        <taxon>Rhizobiaceae</taxon>
        <taxon>Liberibacter</taxon>
    </lineage>
</organism>
<dbReference type="PANTHER" id="PTHR46732:SF8">
    <property type="entry name" value="ATP-DEPENDENT PROTEASE LA (LON) DOMAIN PROTEIN"/>
    <property type="match status" value="1"/>
</dbReference>
<gene>
    <name evidence="2" type="ORF">EU981_00980</name>
</gene>
<dbReference type="PROSITE" id="PS51787">
    <property type="entry name" value="LON_N"/>
    <property type="match status" value="1"/>
</dbReference>
<dbReference type="SUPFAM" id="SSF88697">
    <property type="entry name" value="PUA domain-like"/>
    <property type="match status" value="1"/>
</dbReference>
<evidence type="ECO:0000259" key="1">
    <source>
        <dbReference type="PROSITE" id="PS51787"/>
    </source>
</evidence>